<dbReference type="RefSeq" id="WP_166522363.1">
    <property type="nucleotide sequence ID" value="NZ_JAAABI010000001.1"/>
</dbReference>
<sequence>MSQPSYLKLMLYVALALLLLGVLWYLTLARNINPDRFFVQKLGAIAFTELYVKDFKGGINIIPGVGERYMYASNGKIRYSASNYFPFYDIHYKFDIDENQNFTITKLATKQNFVLGKVIDKRYDDYDGSHLYTIRVPKEYEASFTYTLGRMPYYVNVQMTMMSSGGMKYSSQTKAVIKSQEGKYLMLSHSTGHLPPIEKTGIYSLENTD</sequence>
<evidence type="ECO:0000313" key="1">
    <source>
        <dbReference type="EMBL" id="NAY90972.1"/>
    </source>
</evidence>
<comment type="caution">
    <text evidence="1">The sequence shown here is derived from an EMBL/GenBank/DDBJ whole genome shotgun (WGS) entry which is preliminary data.</text>
</comment>
<evidence type="ECO:0000313" key="2">
    <source>
        <dbReference type="Proteomes" id="UP000667650"/>
    </source>
</evidence>
<proteinExistence type="predicted"/>
<organism evidence="1 2">
    <name type="scientific">Flagellimonas ochracea</name>
    <dbReference type="NCBI Taxonomy" id="2696472"/>
    <lineage>
        <taxon>Bacteria</taxon>
        <taxon>Pseudomonadati</taxon>
        <taxon>Bacteroidota</taxon>
        <taxon>Flavobacteriia</taxon>
        <taxon>Flavobacteriales</taxon>
        <taxon>Flavobacteriaceae</taxon>
        <taxon>Flagellimonas</taxon>
    </lineage>
</organism>
<reference evidence="1" key="1">
    <citation type="submission" date="2020-01" db="EMBL/GenBank/DDBJ databases">
        <title>Muricauda ochracea sp. nov., isolated from a tidal flat of Garorim bay in Korea.</title>
        <authorList>
            <person name="Kim D."/>
            <person name="Yoo Y."/>
            <person name="Kim J.-J."/>
        </authorList>
    </citation>
    <scope>NUCLEOTIDE SEQUENCE</scope>
    <source>
        <strain evidence="1">JGD-17</strain>
    </source>
</reference>
<dbReference type="Proteomes" id="UP000667650">
    <property type="component" value="Unassembled WGS sequence"/>
</dbReference>
<protein>
    <submittedName>
        <fullName evidence="1">Uncharacterized protein</fullName>
    </submittedName>
</protein>
<name>A0A964T9Z0_9FLAO</name>
<accession>A0A964T9Z0</accession>
<dbReference type="EMBL" id="JAAABI010000001">
    <property type="protein sequence ID" value="NAY90972.1"/>
    <property type="molecule type" value="Genomic_DNA"/>
</dbReference>
<keyword evidence="2" id="KW-1185">Reference proteome</keyword>
<dbReference type="AlphaFoldDB" id="A0A964T9Z0"/>
<gene>
    <name evidence="1" type="ORF">GTQ34_03485</name>
</gene>